<dbReference type="Proteomes" id="UP000184550">
    <property type="component" value="Unassembled WGS sequence"/>
</dbReference>
<proteinExistence type="inferred from homology"/>
<feature type="compositionally biased region" description="Low complexity" evidence="2">
    <location>
        <begin position="617"/>
        <end position="638"/>
    </location>
</feature>
<dbReference type="AlphaFoldDB" id="A0A7Z9BQF9"/>
<organism evidence="4 5">
    <name type="scientific">Planktothrix serta PCC 8927</name>
    <dbReference type="NCBI Taxonomy" id="671068"/>
    <lineage>
        <taxon>Bacteria</taxon>
        <taxon>Bacillati</taxon>
        <taxon>Cyanobacteriota</taxon>
        <taxon>Cyanophyceae</taxon>
        <taxon>Oscillatoriophycideae</taxon>
        <taxon>Oscillatoriales</taxon>
        <taxon>Microcoleaceae</taxon>
        <taxon>Planktothrix</taxon>
    </lineage>
</organism>
<dbReference type="Pfam" id="PF09587">
    <property type="entry name" value="PGA_cap"/>
    <property type="match status" value="1"/>
</dbReference>
<evidence type="ECO:0000256" key="1">
    <source>
        <dbReference type="ARBA" id="ARBA00005662"/>
    </source>
</evidence>
<evidence type="ECO:0000259" key="3">
    <source>
        <dbReference type="SMART" id="SM00854"/>
    </source>
</evidence>
<dbReference type="RefSeq" id="WP_083621840.1">
    <property type="nucleotide sequence ID" value="NZ_LR734869.1"/>
</dbReference>
<feature type="region of interest" description="Disordered" evidence="2">
    <location>
        <begin position="517"/>
        <end position="596"/>
    </location>
</feature>
<keyword evidence="5" id="KW-1185">Reference proteome</keyword>
<feature type="region of interest" description="Disordered" evidence="2">
    <location>
        <begin position="616"/>
        <end position="672"/>
    </location>
</feature>
<comment type="caution">
    <text evidence="4">The sequence shown here is derived from an EMBL/GenBank/DDBJ whole genome shotgun (WGS) entry which is preliminary data.</text>
</comment>
<dbReference type="PANTHER" id="PTHR33393">
    <property type="entry name" value="POLYGLUTAMINE SYNTHESIS ACCESSORY PROTEIN RV0574C-RELATED"/>
    <property type="match status" value="1"/>
</dbReference>
<sequence length="687" mass="75960">MVYAENLLSPSIFELARSGDLRAISYLINTYLRPEGIYAKVAPPDHKGCLPVLVEFQQEPIAESIVKFICHFLWKLNAPNLEGVRIAARYQGDGEILWKQSVRLVTPANRVHRGQTRWLNLDRIKFKTLRLMLLMGSAVSSFVLGCWVSYYEVAAQGLPLPPNRAQENVVMIAPPPKRSETVQAALEAVPVVQHQQVQNPQDPTVTLVFGGDVTLANHFENVIGTNYSLPFAQLSEYRDADLAMVNLENPLTRSTLRRPNKQFNFKADPEAVKVLTEGGIDIVNLANNHTMDYEESGLVETMETLDRAGIQAVGAGRDLKEARRPVIVEVKGQRIAYFGYYDADFHAAAEGVAGTNPRYDDRVAADIKTIRDQVDWVVVNYHWGAELADYPGDWQIDLARFTIDQGADVVIGHHPHVLQGAEIYKGRPIVYSLGNFIFGGNSRTDYETAVLRVALNNNRKMKVEFLPVEVTQYQAKVISGEKGEDIVKRVARLSQIFDQPMQSAVVLDAPQREIKQVDAPLTPVGETTLPFVTETEPKPSSTVTEGSPAEPPIESVSQPSATEELPKPLSEESGSALTETTPLPPKLETKTESQDDLKPYIEQPFIKDPFISLPSFPQTTVPNSQSSQSPNSPISFQIVIPDRHSGQEKPASTASEVSGTQPGKTSHSGIELPLMSEQYPAFYQAIG</sequence>
<dbReference type="SUPFAM" id="SSF56300">
    <property type="entry name" value="Metallo-dependent phosphatases"/>
    <property type="match status" value="1"/>
</dbReference>
<comment type="similarity">
    <text evidence="1">Belongs to the CapA family.</text>
</comment>
<name>A0A7Z9BQF9_9CYAN</name>
<protein>
    <recommendedName>
        <fullName evidence="3">Capsule synthesis protein CapA domain-containing protein</fullName>
    </recommendedName>
</protein>
<evidence type="ECO:0000313" key="4">
    <source>
        <dbReference type="EMBL" id="VXD18276.1"/>
    </source>
</evidence>
<accession>A0A7Z9BQF9</accession>
<dbReference type="InterPro" id="IPR052169">
    <property type="entry name" value="CW_Biosynth-Accessory"/>
</dbReference>
<evidence type="ECO:0000256" key="2">
    <source>
        <dbReference type="SAM" id="MobiDB-lite"/>
    </source>
</evidence>
<dbReference type="Gene3D" id="3.60.21.10">
    <property type="match status" value="1"/>
</dbReference>
<dbReference type="CDD" id="cd07381">
    <property type="entry name" value="MPP_CapA"/>
    <property type="match status" value="1"/>
</dbReference>
<dbReference type="InterPro" id="IPR029052">
    <property type="entry name" value="Metallo-depent_PP-like"/>
</dbReference>
<feature type="domain" description="Capsule synthesis protein CapA" evidence="3">
    <location>
        <begin position="206"/>
        <end position="440"/>
    </location>
</feature>
<dbReference type="EMBL" id="CZCU02000136">
    <property type="protein sequence ID" value="VXD18276.1"/>
    <property type="molecule type" value="Genomic_DNA"/>
</dbReference>
<dbReference type="SMART" id="SM00854">
    <property type="entry name" value="PGA_cap"/>
    <property type="match status" value="1"/>
</dbReference>
<gene>
    <name evidence="4" type="ORF">PL8927_600331</name>
</gene>
<reference evidence="4" key="1">
    <citation type="submission" date="2019-10" db="EMBL/GenBank/DDBJ databases">
        <authorList>
            <consortium name="Genoscope - CEA"/>
            <person name="William W."/>
        </authorList>
    </citation>
    <scope>NUCLEOTIDE SEQUENCE [LARGE SCALE GENOMIC DNA]</scope>
    <source>
        <strain evidence="4">BBR_PRJEB10992</strain>
    </source>
</reference>
<feature type="compositionally biased region" description="Basic and acidic residues" evidence="2">
    <location>
        <begin position="587"/>
        <end position="596"/>
    </location>
</feature>
<dbReference type="PANTHER" id="PTHR33393:SF13">
    <property type="entry name" value="PGA BIOSYNTHESIS PROTEIN CAPA"/>
    <property type="match status" value="1"/>
</dbReference>
<dbReference type="OrthoDB" id="9810906at2"/>
<dbReference type="InterPro" id="IPR019079">
    <property type="entry name" value="Capsule_synth_CapA"/>
</dbReference>
<feature type="compositionally biased region" description="Polar residues" evidence="2">
    <location>
        <begin position="650"/>
        <end position="668"/>
    </location>
</feature>
<evidence type="ECO:0000313" key="5">
    <source>
        <dbReference type="Proteomes" id="UP000184550"/>
    </source>
</evidence>